<feature type="transmembrane region" description="Helical" evidence="7">
    <location>
        <begin position="297"/>
        <end position="314"/>
    </location>
</feature>
<dbReference type="PRINTS" id="PR00344">
    <property type="entry name" value="BCTRLSENSOR"/>
</dbReference>
<keyword evidence="7" id="KW-1133">Transmembrane helix</keyword>
<feature type="modified residue" description="4-aspartylphosphate" evidence="6">
    <location>
        <position position="682"/>
    </location>
</feature>
<sequence length="755" mass="81635">MTCVAHAADAIAPVALREAFFQYEGDAREVRVTLPDTWGARHRPTVGRATYRIPFDLAEVPRAGLTARFTRISSTRRVLLNGFPVGNESLEGNEHGIPDLLSLPAPMLRAGPNVLEIEVRHRDRGGLSDGIVGDPIRLRADHNDELVVDRELPRALNMGMATLSIFLLLVWTRRRSETTIGLFGVLAFLGSVRNYAYFAEFSLFPGAVSDWFFFSAQVWTITLFTAFARSLQVPPPKGRGLTRALFAFGVGVPLIALAAYPSGLMPSMRMTVYPVLLLAGFISAGLLWRVARVRRDATHVVLAVAFTCVILAGLHDHLYQQGLLPVTGWFWIPLVMPFAFGVYAVMTMSRLVTAVGEVERLNTELEQRVLQRTRALQNANATKSRFLASASHDLRQPVAAIGLMVSLLREQAPARPMQAMIDRVDEAVASMEAMLRGLLDLSRFESGTVRARPQRVALQSLFDAIDLHERDAAAAKGLALRFRPTRLAVQADPVLLDQVLRNLVSNAVRYTERGGVLVSARARGAGEVLIQVWDTGIGIAPEDQTAVFEEFVQVGNAARQRTRGLGLGLSIVRRSAGVMGHALSLRSTPGRGSCFGLQVPRSSVENPAADDTPKPEIGAAPLAGLRIVLVEDDDAVREGLAGRLQAWGATIKAFDGVPALRAALPPAGSPHRGDFTDLVITDQRLPGGSGLVVIELVRQRCGATRAMVVTGDTSPGDLTLLEASGVPVLHKPFRSEALLAAVLQARATVAVGEVV</sequence>
<dbReference type="InterPro" id="IPR003594">
    <property type="entry name" value="HATPase_dom"/>
</dbReference>
<dbReference type="InterPro" id="IPR036890">
    <property type="entry name" value="HATPase_C_sf"/>
</dbReference>
<dbReference type="PROSITE" id="PS50110">
    <property type="entry name" value="RESPONSE_REGULATORY"/>
    <property type="match status" value="1"/>
</dbReference>
<dbReference type="SMART" id="SM00448">
    <property type="entry name" value="REC"/>
    <property type="match status" value="1"/>
</dbReference>
<evidence type="ECO:0000256" key="6">
    <source>
        <dbReference type="PROSITE-ProRule" id="PRU00169"/>
    </source>
</evidence>
<reference evidence="10 11" key="1">
    <citation type="submission" date="2016-04" db="EMBL/GenBank/DDBJ databases">
        <title>Complete genome sequence of natural rubber-degrading, novel Gram-negative bacterium, Rhizobacter gummiphilus strain NS21.</title>
        <authorList>
            <person name="Tabata M."/>
            <person name="Kasai D."/>
            <person name="Fukuda M."/>
        </authorList>
    </citation>
    <scope>NUCLEOTIDE SEQUENCE [LARGE SCALE GENOMIC DNA]</scope>
    <source>
        <strain evidence="10 11">NS21</strain>
    </source>
</reference>
<dbReference type="Pfam" id="PF00072">
    <property type="entry name" value="Response_reg"/>
    <property type="match status" value="1"/>
</dbReference>
<dbReference type="GO" id="GO:0000155">
    <property type="term" value="F:phosphorelay sensor kinase activity"/>
    <property type="evidence" value="ECO:0007669"/>
    <property type="project" value="InterPro"/>
</dbReference>
<proteinExistence type="predicted"/>
<evidence type="ECO:0000256" key="5">
    <source>
        <dbReference type="ARBA" id="ARBA00022777"/>
    </source>
</evidence>
<dbReference type="GO" id="GO:0009927">
    <property type="term" value="F:histidine phosphotransfer kinase activity"/>
    <property type="evidence" value="ECO:0007669"/>
    <property type="project" value="TreeGrafter"/>
</dbReference>
<dbReference type="Gene3D" id="3.30.565.10">
    <property type="entry name" value="Histidine kinase-like ATPase, C-terminal domain"/>
    <property type="match status" value="1"/>
</dbReference>
<dbReference type="CDD" id="cd00082">
    <property type="entry name" value="HisKA"/>
    <property type="match status" value="1"/>
</dbReference>
<evidence type="ECO:0000256" key="1">
    <source>
        <dbReference type="ARBA" id="ARBA00000085"/>
    </source>
</evidence>
<dbReference type="PANTHER" id="PTHR43047:SF9">
    <property type="entry name" value="HISTIDINE KINASE"/>
    <property type="match status" value="1"/>
</dbReference>
<feature type="transmembrane region" description="Helical" evidence="7">
    <location>
        <begin position="155"/>
        <end position="172"/>
    </location>
</feature>
<dbReference type="InterPro" id="IPR001789">
    <property type="entry name" value="Sig_transdc_resp-reg_receiver"/>
</dbReference>
<dbReference type="InterPro" id="IPR036097">
    <property type="entry name" value="HisK_dim/P_sf"/>
</dbReference>
<gene>
    <name evidence="10" type="ORF">A4W93_28915</name>
</gene>
<dbReference type="STRING" id="946333.A4W93_28915"/>
<dbReference type="InterPro" id="IPR003661">
    <property type="entry name" value="HisK_dim/P_dom"/>
</dbReference>
<keyword evidence="3 6" id="KW-0597">Phosphoprotein</keyword>
<evidence type="ECO:0000256" key="7">
    <source>
        <dbReference type="SAM" id="Phobius"/>
    </source>
</evidence>
<evidence type="ECO:0000256" key="3">
    <source>
        <dbReference type="ARBA" id="ARBA00022553"/>
    </source>
</evidence>
<feature type="transmembrane region" description="Helical" evidence="7">
    <location>
        <begin position="272"/>
        <end position="290"/>
    </location>
</feature>
<comment type="catalytic activity">
    <reaction evidence="1">
        <text>ATP + protein L-histidine = ADP + protein N-phospho-L-histidine.</text>
        <dbReference type="EC" id="2.7.13.3"/>
    </reaction>
</comment>
<dbReference type="KEGG" id="rgu:A4W93_28915"/>
<dbReference type="Gene3D" id="1.10.287.130">
    <property type="match status" value="1"/>
</dbReference>
<dbReference type="GO" id="GO:0005886">
    <property type="term" value="C:plasma membrane"/>
    <property type="evidence" value="ECO:0007669"/>
    <property type="project" value="TreeGrafter"/>
</dbReference>
<feature type="transmembrane region" description="Helical" evidence="7">
    <location>
        <begin position="326"/>
        <end position="346"/>
    </location>
</feature>
<name>A0A1W6LH61_9BURK</name>
<evidence type="ECO:0000313" key="11">
    <source>
        <dbReference type="Proteomes" id="UP000193427"/>
    </source>
</evidence>
<feature type="transmembrane region" description="Helical" evidence="7">
    <location>
        <begin position="240"/>
        <end position="260"/>
    </location>
</feature>
<evidence type="ECO:0000256" key="2">
    <source>
        <dbReference type="ARBA" id="ARBA00012438"/>
    </source>
</evidence>
<accession>A0A1W6LH61</accession>
<feature type="domain" description="Response regulatory" evidence="9">
    <location>
        <begin position="626"/>
        <end position="746"/>
    </location>
</feature>
<keyword evidence="11" id="KW-1185">Reference proteome</keyword>
<protein>
    <recommendedName>
        <fullName evidence="2">histidine kinase</fullName>
        <ecNumber evidence="2">2.7.13.3</ecNumber>
    </recommendedName>
</protein>
<feature type="transmembrane region" description="Helical" evidence="7">
    <location>
        <begin position="211"/>
        <end position="228"/>
    </location>
</feature>
<evidence type="ECO:0000256" key="4">
    <source>
        <dbReference type="ARBA" id="ARBA00022679"/>
    </source>
</evidence>
<dbReference type="AlphaFoldDB" id="A0A1W6LH61"/>
<dbReference type="PROSITE" id="PS50109">
    <property type="entry name" value="HIS_KIN"/>
    <property type="match status" value="1"/>
</dbReference>
<dbReference type="CDD" id="cd00156">
    <property type="entry name" value="REC"/>
    <property type="match status" value="1"/>
</dbReference>
<feature type="domain" description="Histidine kinase" evidence="8">
    <location>
        <begin position="389"/>
        <end position="603"/>
    </location>
</feature>
<dbReference type="InterPro" id="IPR005467">
    <property type="entry name" value="His_kinase_dom"/>
</dbReference>
<evidence type="ECO:0000313" key="10">
    <source>
        <dbReference type="EMBL" id="ARN23595.1"/>
    </source>
</evidence>
<dbReference type="Pfam" id="PF00512">
    <property type="entry name" value="HisKA"/>
    <property type="match status" value="1"/>
</dbReference>
<dbReference type="EC" id="2.7.13.3" evidence="2"/>
<keyword evidence="5" id="KW-0418">Kinase</keyword>
<evidence type="ECO:0000259" key="9">
    <source>
        <dbReference type="PROSITE" id="PS50110"/>
    </source>
</evidence>
<keyword evidence="4" id="KW-0808">Transferase</keyword>
<evidence type="ECO:0000259" key="8">
    <source>
        <dbReference type="PROSITE" id="PS50109"/>
    </source>
</evidence>
<dbReference type="SUPFAM" id="SSF47384">
    <property type="entry name" value="Homodimeric domain of signal transducing histidine kinase"/>
    <property type="match status" value="1"/>
</dbReference>
<dbReference type="SUPFAM" id="SSF55874">
    <property type="entry name" value="ATPase domain of HSP90 chaperone/DNA topoisomerase II/histidine kinase"/>
    <property type="match status" value="1"/>
</dbReference>
<dbReference type="InterPro" id="IPR004358">
    <property type="entry name" value="Sig_transdc_His_kin-like_C"/>
</dbReference>
<dbReference type="Gene3D" id="3.40.50.2300">
    <property type="match status" value="1"/>
</dbReference>
<dbReference type="Proteomes" id="UP000193427">
    <property type="component" value="Chromosome"/>
</dbReference>
<keyword evidence="7" id="KW-0472">Membrane</keyword>
<organism evidence="10 11">
    <name type="scientific">Piscinibacter gummiphilus</name>
    <dbReference type="NCBI Taxonomy" id="946333"/>
    <lineage>
        <taxon>Bacteria</taxon>
        <taxon>Pseudomonadati</taxon>
        <taxon>Pseudomonadota</taxon>
        <taxon>Betaproteobacteria</taxon>
        <taxon>Burkholderiales</taxon>
        <taxon>Sphaerotilaceae</taxon>
        <taxon>Piscinibacter</taxon>
    </lineage>
</organism>
<keyword evidence="7" id="KW-0812">Transmembrane</keyword>
<dbReference type="PANTHER" id="PTHR43047">
    <property type="entry name" value="TWO-COMPONENT HISTIDINE PROTEIN KINASE"/>
    <property type="match status" value="1"/>
</dbReference>
<dbReference type="EMBL" id="CP015118">
    <property type="protein sequence ID" value="ARN23595.1"/>
    <property type="molecule type" value="Genomic_DNA"/>
</dbReference>
<dbReference type="SMART" id="SM00387">
    <property type="entry name" value="HATPase_c"/>
    <property type="match status" value="1"/>
</dbReference>
<dbReference type="Pfam" id="PF02518">
    <property type="entry name" value="HATPase_c"/>
    <property type="match status" value="1"/>
</dbReference>
<dbReference type="FunFam" id="3.30.565.10:FF:000049">
    <property type="entry name" value="Two-component sensor histidine kinase"/>
    <property type="match status" value="1"/>
</dbReference>
<dbReference type="SUPFAM" id="SSF52172">
    <property type="entry name" value="CheY-like"/>
    <property type="match status" value="1"/>
</dbReference>
<feature type="transmembrane region" description="Helical" evidence="7">
    <location>
        <begin position="179"/>
        <end position="199"/>
    </location>
</feature>
<dbReference type="SMART" id="SM00388">
    <property type="entry name" value="HisKA"/>
    <property type="match status" value="1"/>
</dbReference>
<dbReference type="InterPro" id="IPR011006">
    <property type="entry name" value="CheY-like_superfamily"/>
</dbReference>